<reference evidence="1 2" key="1">
    <citation type="submission" date="2016-10" db="EMBL/GenBank/DDBJ databases">
        <title>Updated version of Genome Assembly of Janthinobacterium lividum ERGS5:01.</title>
        <authorList>
            <person name="Kumar R."/>
            <person name="Acharya V."/>
            <person name="Singh D."/>
        </authorList>
    </citation>
    <scope>NUCLEOTIDE SEQUENCE [LARGE SCALE GENOMIC DNA]</scope>
    <source>
        <strain evidence="1 2">ERGS5:01</strain>
    </source>
</reference>
<proteinExistence type="predicted"/>
<organism evidence="1 2">
    <name type="scientific">Janthinobacterium lividum</name>
    <dbReference type="NCBI Taxonomy" id="29581"/>
    <lineage>
        <taxon>Bacteria</taxon>
        <taxon>Pseudomonadati</taxon>
        <taxon>Pseudomonadota</taxon>
        <taxon>Betaproteobacteria</taxon>
        <taxon>Burkholderiales</taxon>
        <taxon>Oxalobacteraceae</taxon>
        <taxon>Janthinobacterium</taxon>
    </lineage>
</organism>
<evidence type="ECO:0000313" key="2">
    <source>
        <dbReference type="Proteomes" id="UP000092634"/>
    </source>
</evidence>
<sequence>MHSPDHHISLDLSLLSLAAARAWHRGAEAHRSHGRVEIKSLALEEGVRLNYRLVQDVAGAVQRLAHWHACPNIDIAQAQPGLFGAQLAEALYDSGASARRAA</sequence>
<comment type="caution">
    <text evidence="1">The sequence shown here is derived from an EMBL/GenBank/DDBJ whole genome shotgun (WGS) entry which is preliminary data.</text>
</comment>
<dbReference type="Proteomes" id="UP000092634">
    <property type="component" value="Unassembled WGS sequence"/>
</dbReference>
<dbReference type="EMBL" id="MAQB02000009">
    <property type="protein sequence ID" value="OFJ47047.1"/>
    <property type="molecule type" value="Genomic_DNA"/>
</dbReference>
<evidence type="ECO:0000313" key="1">
    <source>
        <dbReference type="EMBL" id="OFJ47047.1"/>
    </source>
</evidence>
<dbReference type="AlphaFoldDB" id="A0A1E8PMA4"/>
<name>A0A1E8PMA4_9BURK</name>
<protein>
    <submittedName>
        <fullName evidence="1">Uncharacterized protein</fullName>
    </submittedName>
</protein>
<accession>A0A1E8PMA4</accession>
<gene>
    <name evidence="1" type="ORF">BA896_018545</name>
</gene>